<comment type="caution">
    <text evidence="1">The sequence shown here is derived from an EMBL/GenBank/DDBJ whole genome shotgun (WGS) entry which is preliminary data.</text>
</comment>
<sequence>MVHFVDVVPESKEEKINRVQSLMSVPALRNNCSLKSWGILSMPIQEELRLLLLLSKFI</sequence>
<keyword evidence="2" id="KW-1185">Reference proteome</keyword>
<reference evidence="1 2" key="1">
    <citation type="journal article" date="2021" name="Commun. Biol.">
        <title>The genome of Shorea leprosula (Dipterocarpaceae) highlights the ecological relevance of drought in aseasonal tropical rainforests.</title>
        <authorList>
            <person name="Ng K.K.S."/>
            <person name="Kobayashi M.J."/>
            <person name="Fawcett J.A."/>
            <person name="Hatakeyama M."/>
            <person name="Paape T."/>
            <person name="Ng C.H."/>
            <person name="Ang C.C."/>
            <person name="Tnah L.H."/>
            <person name="Lee C.T."/>
            <person name="Nishiyama T."/>
            <person name="Sese J."/>
            <person name="O'Brien M.J."/>
            <person name="Copetti D."/>
            <person name="Mohd Noor M.I."/>
            <person name="Ong R.C."/>
            <person name="Putra M."/>
            <person name="Sireger I.Z."/>
            <person name="Indrioko S."/>
            <person name="Kosugi Y."/>
            <person name="Izuno A."/>
            <person name="Isagi Y."/>
            <person name="Lee S.L."/>
            <person name="Shimizu K.K."/>
        </authorList>
    </citation>
    <scope>NUCLEOTIDE SEQUENCE [LARGE SCALE GENOMIC DNA]</scope>
    <source>
        <strain evidence="1">214</strain>
    </source>
</reference>
<dbReference type="AlphaFoldDB" id="A0AAV5INX2"/>
<evidence type="ECO:0000313" key="1">
    <source>
        <dbReference type="EMBL" id="GKV01594.1"/>
    </source>
</evidence>
<gene>
    <name evidence="1" type="ORF">SLEP1_g14140</name>
</gene>
<dbReference type="Proteomes" id="UP001054252">
    <property type="component" value="Unassembled WGS sequence"/>
</dbReference>
<evidence type="ECO:0000313" key="2">
    <source>
        <dbReference type="Proteomes" id="UP001054252"/>
    </source>
</evidence>
<organism evidence="1 2">
    <name type="scientific">Rubroshorea leprosula</name>
    <dbReference type="NCBI Taxonomy" id="152421"/>
    <lineage>
        <taxon>Eukaryota</taxon>
        <taxon>Viridiplantae</taxon>
        <taxon>Streptophyta</taxon>
        <taxon>Embryophyta</taxon>
        <taxon>Tracheophyta</taxon>
        <taxon>Spermatophyta</taxon>
        <taxon>Magnoliopsida</taxon>
        <taxon>eudicotyledons</taxon>
        <taxon>Gunneridae</taxon>
        <taxon>Pentapetalae</taxon>
        <taxon>rosids</taxon>
        <taxon>malvids</taxon>
        <taxon>Malvales</taxon>
        <taxon>Dipterocarpaceae</taxon>
        <taxon>Rubroshorea</taxon>
    </lineage>
</organism>
<proteinExistence type="predicted"/>
<name>A0AAV5INX2_9ROSI</name>
<accession>A0AAV5INX2</accession>
<protein>
    <submittedName>
        <fullName evidence="1">Uncharacterized protein</fullName>
    </submittedName>
</protein>
<dbReference type="EMBL" id="BPVZ01000017">
    <property type="protein sequence ID" value="GKV01594.1"/>
    <property type="molecule type" value="Genomic_DNA"/>
</dbReference>